<keyword evidence="2" id="KW-1185">Reference proteome</keyword>
<proteinExistence type="predicted"/>
<gene>
    <name evidence="1" type="ORF">CRG98_032588</name>
</gene>
<dbReference type="EMBL" id="PGOL01002560">
    <property type="protein sequence ID" value="PKI47049.1"/>
    <property type="molecule type" value="Genomic_DNA"/>
</dbReference>
<dbReference type="Proteomes" id="UP000233551">
    <property type="component" value="Unassembled WGS sequence"/>
</dbReference>
<evidence type="ECO:0000313" key="2">
    <source>
        <dbReference type="Proteomes" id="UP000233551"/>
    </source>
</evidence>
<dbReference type="InterPro" id="IPR027443">
    <property type="entry name" value="IPNS-like_sf"/>
</dbReference>
<dbReference type="SUPFAM" id="SSF51197">
    <property type="entry name" value="Clavaminate synthase-like"/>
    <property type="match status" value="1"/>
</dbReference>
<reference evidence="1 2" key="1">
    <citation type="submission" date="2017-11" db="EMBL/GenBank/DDBJ databases">
        <title>De-novo sequencing of pomegranate (Punica granatum L.) genome.</title>
        <authorList>
            <person name="Akparov Z."/>
            <person name="Amiraslanov A."/>
            <person name="Hajiyeva S."/>
            <person name="Abbasov M."/>
            <person name="Kaur K."/>
            <person name="Hamwieh A."/>
            <person name="Solovyev V."/>
            <person name="Salamov A."/>
            <person name="Braich B."/>
            <person name="Kosarev P."/>
            <person name="Mahmoud A."/>
            <person name="Hajiyev E."/>
            <person name="Babayeva S."/>
            <person name="Izzatullayeva V."/>
            <person name="Mammadov A."/>
            <person name="Mammadov A."/>
            <person name="Sharifova S."/>
            <person name="Ojaghi J."/>
            <person name="Eynullazada K."/>
            <person name="Bayramov B."/>
            <person name="Abdulazimova A."/>
            <person name="Shahmuradov I."/>
        </authorList>
    </citation>
    <scope>NUCLEOTIDE SEQUENCE [LARGE SCALE GENOMIC DNA]</scope>
    <source>
        <strain evidence="2">cv. AG2017</strain>
        <tissue evidence="1">Leaf</tissue>
    </source>
</reference>
<accession>A0A2I0ISS3</accession>
<dbReference type="STRING" id="22663.A0A2I0ISS3"/>
<comment type="caution">
    <text evidence="1">The sequence shown here is derived from an EMBL/GenBank/DDBJ whole genome shotgun (WGS) entry which is preliminary data.</text>
</comment>
<name>A0A2I0ISS3_PUNGR</name>
<organism evidence="1 2">
    <name type="scientific">Punica granatum</name>
    <name type="common">Pomegranate</name>
    <dbReference type="NCBI Taxonomy" id="22663"/>
    <lineage>
        <taxon>Eukaryota</taxon>
        <taxon>Viridiplantae</taxon>
        <taxon>Streptophyta</taxon>
        <taxon>Embryophyta</taxon>
        <taxon>Tracheophyta</taxon>
        <taxon>Spermatophyta</taxon>
        <taxon>Magnoliopsida</taxon>
        <taxon>eudicotyledons</taxon>
        <taxon>Gunneridae</taxon>
        <taxon>Pentapetalae</taxon>
        <taxon>rosids</taxon>
        <taxon>malvids</taxon>
        <taxon>Myrtales</taxon>
        <taxon>Lythraceae</taxon>
        <taxon>Punica</taxon>
    </lineage>
</organism>
<dbReference type="AlphaFoldDB" id="A0A2I0ISS3"/>
<sequence length="114" mass="13615">MKEPRISIVEFFNLTKWKDSDQYGPLPELVFPDRPAIYRDFTKQEFLDNFYSKGLDNKSLIDRIKVIHESDYHRPLAELVSPEREAIYREFTKQEFLENFCSMILDNKSSTTRS</sequence>
<protein>
    <submittedName>
        <fullName evidence="1">Uncharacterized protein</fullName>
    </submittedName>
</protein>
<dbReference type="Gene3D" id="2.60.120.330">
    <property type="entry name" value="B-lactam Antibiotic, Isopenicillin N Synthase, Chain"/>
    <property type="match status" value="1"/>
</dbReference>
<evidence type="ECO:0000313" key="1">
    <source>
        <dbReference type="EMBL" id="PKI47049.1"/>
    </source>
</evidence>